<reference evidence="3 4" key="1">
    <citation type="journal article" date="2022" name="Nat. Plants">
        <title>Genomes of leafy and leafless Platanthera orchids illuminate the evolution of mycoheterotrophy.</title>
        <authorList>
            <person name="Li M.H."/>
            <person name="Liu K.W."/>
            <person name="Li Z."/>
            <person name="Lu H.C."/>
            <person name="Ye Q.L."/>
            <person name="Zhang D."/>
            <person name="Wang J.Y."/>
            <person name="Li Y.F."/>
            <person name="Zhong Z.M."/>
            <person name="Liu X."/>
            <person name="Yu X."/>
            <person name="Liu D.K."/>
            <person name="Tu X.D."/>
            <person name="Liu B."/>
            <person name="Hao Y."/>
            <person name="Liao X.Y."/>
            <person name="Jiang Y.T."/>
            <person name="Sun W.H."/>
            <person name="Chen J."/>
            <person name="Chen Y.Q."/>
            <person name="Ai Y."/>
            <person name="Zhai J.W."/>
            <person name="Wu S.S."/>
            <person name="Zhou Z."/>
            <person name="Hsiao Y.Y."/>
            <person name="Wu W.L."/>
            <person name="Chen Y.Y."/>
            <person name="Lin Y.F."/>
            <person name="Hsu J.L."/>
            <person name="Li C.Y."/>
            <person name="Wang Z.W."/>
            <person name="Zhao X."/>
            <person name="Zhong W.Y."/>
            <person name="Ma X.K."/>
            <person name="Ma L."/>
            <person name="Huang J."/>
            <person name="Chen G.Z."/>
            <person name="Huang M.Z."/>
            <person name="Huang L."/>
            <person name="Peng D.H."/>
            <person name="Luo Y.B."/>
            <person name="Zou S.Q."/>
            <person name="Chen S.P."/>
            <person name="Lan S."/>
            <person name="Tsai W.C."/>
            <person name="Van de Peer Y."/>
            <person name="Liu Z.J."/>
        </authorList>
    </citation>
    <scope>NUCLEOTIDE SEQUENCE [LARGE SCALE GENOMIC DNA]</scope>
    <source>
        <strain evidence="3">Lor287</strain>
    </source>
</reference>
<keyword evidence="4" id="KW-1185">Reference proteome</keyword>
<evidence type="ECO:0000313" key="4">
    <source>
        <dbReference type="Proteomes" id="UP001418222"/>
    </source>
</evidence>
<dbReference type="EMBL" id="JBBWWQ010000013">
    <property type="protein sequence ID" value="KAK8933210.1"/>
    <property type="molecule type" value="Genomic_DNA"/>
</dbReference>
<proteinExistence type="predicted"/>
<protein>
    <submittedName>
        <fullName evidence="3">Uncharacterized protein</fullName>
    </submittedName>
</protein>
<gene>
    <name evidence="3" type="ORF">KSP39_PZI015861</name>
</gene>
<dbReference type="AlphaFoldDB" id="A0AAP0G125"/>
<accession>A0AAP0G125</accession>
<feature type="transmembrane region" description="Helical" evidence="2">
    <location>
        <begin position="38"/>
        <end position="65"/>
    </location>
</feature>
<keyword evidence="2" id="KW-0812">Transmembrane</keyword>
<dbReference type="Proteomes" id="UP001418222">
    <property type="component" value="Unassembled WGS sequence"/>
</dbReference>
<feature type="compositionally biased region" description="Basic and acidic residues" evidence="1">
    <location>
        <begin position="119"/>
        <end position="132"/>
    </location>
</feature>
<keyword evidence="2" id="KW-1133">Transmembrane helix</keyword>
<dbReference type="PANTHER" id="PTHR37198">
    <property type="entry name" value="NUCLEOLIN"/>
    <property type="match status" value="1"/>
</dbReference>
<comment type="caution">
    <text evidence="3">The sequence shown here is derived from an EMBL/GenBank/DDBJ whole genome shotgun (WGS) entry which is preliminary data.</text>
</comment>
<sequence length="336" mass="36549">MNRADVEIEDKEVITGNPGGESIGASVLRRGWWIGKRVAIAGAAITSAPIILPPILVLSILGLALSLPYGIYLAGYACTDKIMRALLPLPLSREYALDSGFEEMVKCVDLKNDTATGSDENRNTDVSPERDGSLKRPYYVAVMYPAEERKREIDPPYLNQERLSVVEVRGEVKSDESLEEIQPKELMEGRREEDGEDEKTLDVSNGVLAKEKGLTENYCCEAESVGSNSDNLDKFASMEDSLGSKSGVNAGSGSGTGVHSVDEAKRVQDEERLWDQIYAMRTIIGSEAMVRASLGEELTALFLSVGVEPPLSLKNSHVLSNIIDGLRVLKSVVGVK</sequence>
<evidence type="ECO:0000256" key="1">
    <source>
        <dbReference type="SAM" id="MobiDB-lite"/>
    </source>
</evidence>
<organism evidence="3 4">
    <name type="scientific">Platanthera zijinensis</name>
    <dbReference type="NCBI Taxonomy" id="2320716"/>
    <lineage>
        <taxon>Eukaryota</taxon>
        <taxon>Viridiplantae</taxon>
        <taxon>Streptophyta</taxon>
        <taxon>Embryophyta</taxon>
        <taxon>Tracheophyta</taxon>
        <taxon>Spermatophyta</taxon>
        <taxon>Magnoliopsida</taxon>
        <taxon>Liliopsida</taxon>
        <taxon>Asparagales</taxon>
        <taxon>Orchidaceae</taxon>
        <taxon>Orchidoideae</taxon>
        <taxon>Orchideae</taxon>
        <taxon>Orchidinae</taxon>
        <taxon>Platanthera</taxon>
    </lineage>
</organism>
<evidence type="ECO:0000313" key="3">
    <source>
        <dbReference type="EMBL" id="KAK8933210.1"/>
    </source>
</evidence>
<name>A0AAP0G125_9ASPA</name>
<dbReference type="PANTHER" id="PTHR37198:SF1">
    <property type="entry name" value="NUCLEOLIN"/>
    <property type="match status" value="1"/>
</dbReference>
<evidence type="ECO:0000256" key="2">
    <source>
        <dbReference type="SAM" id="Phobius"/>
    </source>
</evidence>
<keyword evidence="2" id="KW-0472">Membrane</keyword>
<feature type="region of interest" description="Disordered" evidence="1">
    <location>
        <begin position="113"/>
        <end position="132"/>
    </location>
</feature>